<dbReference type="InterPro" id="IPR015424">
    <property type="entry name" value="PyrdxlP-dep_Trfase"/>
</dbReference>
<dbReference type="AlphaFoldDB" id="A0AAN6VC03"/>
<reference evidence="1" key="2">
    <citation type="submission" date="2023-05" db="EMBL/GenBank/DDBJ databases">
        <authorList>
            <consortium name="Lawrence Berkeley National Laboratory"/>
            <person name="Steindorff A."/>
            <person name="Hensen N."/>
            <person name="Bonometti L."/>
            <person name="Westerberg I."/>
            <person name="Brannstrom I.O."/>
            <person name="Guillou S."/>
            <person name="Cros-Aarteil S."/>
            <person name="Calhoun S."/>
            <person name="Haridas S."/>
            <person name="Kuo A."/>
            <person name="Mondo S."/>
            <person name="Pangilinan J."/>
            <person name="Riley R."/>
            <person name="Labutti K."/>
            <person name="Andreopoulos B."/>
            <person name="Lipzen A."/>
            <person name="Chen C."/>
            <person name="Yanf M."/>
            <person name="Daum C."/>
            <person name="Ng V."/>
            <person name="Clum A."/>
            <person name="Ohm R."/>
            <person name="Martin F."/>
            <person name="Silar P."/>
            <person name="Natvig D."/>
            <person name="Lalanne C."/>
            <person name="Gautier V."/>
            <person name="Ament-Velasquez S.L."/>
            <person name="Kruys A."/>
            <person name="Hutchinson M.I."/>
            <person name="Powell A.J."/>
            <person name="Barry K."/>
            <person name="Miller A.N."/>
            <person name="Grigoriev I.V."/>
            <person name="Debuchy R."/>
            <person name="Gladieux P."/>
            <person name="Thoren M.H."/>
            <person name="Johannesson H."/>
        </authorList>
    </citation>
    <scope>NUCLEOTIDE SEQUENCE</scope>
    <source>
        <strain evidence="1">CBS 538.74</strain>
    </source>
</reference>
<keyword evidence="2" id="KW-1185">Reference proteome</keyword>
<gene>
    <name evidence="1" type="ORF">C8A00DRAFT_38918</name>
</gene>
<dbReference type="EMBL" id="MU857349">
    <property type="protein sequence ID" value="KAK4148510.1"/>
    <property type="molecule type" value="Genomic_DNA"/>
</dbReference>
<protein>
    <submittedName>
        <fullName evidence="1">Pyridoxal phosphate-dependent transferase</fullName>
    </submittedName>
</protein>
<evidence type="ECO:0000313" key="2">
    <source>
        <dbReference type="Proteomes" id="UP001302745"/>
    </source>
</evidence>
<dbReference type="InterPro" id="IPR015421">
    <property type="entry name" value="PyrdxlP-dep_Trfase_major"/>
</dbReference>
<dbReference type="PANTHER" id="PTHR30244:SF34">
    <property type="entry name" value="DTDP-4-AMINO-4,6-DIDEOXYGALACTOSE TRANSAMINASE"/>
    <property type="match status" value="1"/>
</dbReference>
<evidence type="ECO:0000313" key="1">
    <source>
        <dbReference type="EMBL" id="KAK4148510.1"/>
    </source>
</evidence>
<dbReference type="Proteomes" id="UP001302745">
    <property type="component" value="Unassembled WGS sequence"/>
</dbReference>
<sequence length="254" mass="26652">MATAANALRQLAALGGTSAFLPSNPVPLISPKGFYPRGDWSTVDAILANGASDHSNAHPIGLAGSGYRLLLGTNALRALLKAVRASNAAGDLRNEVIVPALTVKATVEAVIDEGFTPVFVDVNEDSWMISPEATARDISNKTAAIITVDWLGSQCNLLPFRKLADKHGVKLISDSAQSFGASPGKPPSVDLAHATIYSLGYPKVFTGAGSGGVVVCPKPLADRLEKHPTDILRHETMAEINAFMCLRALESPVC</sequence>
<accession>A0AAN6VC03</accession>
<reference evidence="1" key="1">
    <citation type="journal article" date="2023" name="Mol. Phylogenet. Evol.">
        <title>Genome-scale phylogeny and comparative genomics of the fungal order Sordariales.</title>
        <authorList>
            <person name="Hensen N."/>
            <person name="Bonometti L."/>
            <person name="Westerberg I."/>
            <person name="Brannstrom I.O."/>
            <person name="Guillou S."/>
            <person name="Cros-Aarteil S."/>
            <person name="Calhoun S."/>
            <person name="Haridas S."/>
            <person name="Kuo A."/>
            <person name="Mondo S."/>
            <person name="Pangilinan J."/>
            <person name="Riley R."/>
            <person name="LaButti K."/>
            <person name="Andreopoulos B."/>
            <person name="Lipzen A."/>
            <person name="Chen C."/>
            <person name="Yan M."/>
            <person name="Daum C."/>
            <person name="Ng V."/>
            <person name="Clum A."/>
            <person name="Steindorff A."/>
            <person name="Ohm R.A."/>
            <person name="Martin F."/>
            <person name="Silar P."/>
            <person name="Natvig D.O."/>
            <person name="Lalanne C."/>
            <person name="Gautier V."/>
            <person name="Ament-Velasquez S.L."/>
            <person name="Kruys A."/>
            <person name="Hutchinson M.I."/>
            <person name="Powell A.J."/>
            <person name="Barry K."/>
            <person name="Miller A.N."/>
            <person name="Grigoriev I.V."/>
            <person name="Debuchy R."/>
            <person name="Gladieux P."/>
            <person name="Hiltunen Thoren M."/>
            <person name="Johannesson H."/>
        </authorList>
    </citation>
    <scope>NUCLEOTIDE SEQUENCE</scope>
    <source>
        <strain evidence="1">CBS 538.74</strain>
    </source>
</reference>
<name>A0AAN6VC03_9PEZI</name>
<dbReference type="GO" id="GO:0000271">
    <property type="term" value="P:polysaccharide biosynthetic process"/>
    <property type="evidence" value="ECO:0007669"/>
    <property type="project" value="TreeGrafter"/>
</dbReference>
<organism evidence="1 2">
    <name type="scientific">Chaetomidium leptoderma</name>
    <dbReference type="NCBI Taxonomy" id="669021"/>
    <lineage>
        <taxon>Eukaryota</taxon>
        <taxon>Fungi</taxon>
        <taxon>Dikarya</taxon>
        <taxon>Ascomycota</taxon>
        <taxon>Pezizomycotina</taxon>
        <taxon>Sordariomycetes</taxon>
        <taxon>Sordariomycetidae</taxon>
        <taxon>Sordariales</taxon>
        <taxon>Chaetomiaceae</taxon>
        <taxon>Chaetomidium</taxon>
    </lineage>
</organism>
<dbReference type="Gene3D" id="3.40.640.10">
    <property type="entry name" value="Type I PLP-dependent aspartate aminotransferase-like (Major domain)"/>
    <property type="match status" value="1"/>
</dbReference>
<proteinExistence type="predicted"/>
<dbReference type="InterPro" id="IPR000653">
    <property type="entry name" value="DegT/StrS_aminotransferase"/>
</dbReference>
<dbReference type="SUPFAM" id="SSF53383">
    <property type="entry name" value="PLP-dependent transferases"/>
    <property type="match status" value="1"/>
</dbReference>
<keyword evidence="1" id="KW-0808">Transferase</keyword>
<comment type="caution">
    <text evidence="1">The sequence shown here is derived from an EMBL/GenBank/DDBJ whole genome shotgun (WGS) entry which is preliminary data.</text>
</comment>
<dbReference type="PANTHER" id="PTHR30244">
    <property type="entry name" value="TRANSAMINASE"/>
    <property type="match status" value="1"/>
</dbReference>
<dbReference type="GO" id="GO:0030170">
    <property type="term" value="F:pyridoxal phosphate binding"/>
    <property type="evidence" value="ECO:0007669"/>
    <property type="project" value="TreeGrafter"/>
</dbReference>
<dbReference type="Pfam" id="PF01041">
    <property type="entry name" value="DegT_DnrJ_EryC1"/>
    <property type="match status" value="1"/>
</dbReference>
<dbReference type="GO" id="GO:0008483">
    <property type="term" value="F:transaminase activity"/>
    <property type="evidence" value="ECO:0007669"/>
    <property type="project" value="TreeGrafter"/>
</dbReference>